<accession>A0A031WBW8</accession>
<dbReference type="Proteomes" id="UP000189137">
    <property type="component" value="Unassembled WGS sequence"/>
</dbReference>
<gene>
    <name evidence="3" type="ORF">BN1095_810009</name>
    <name evidence="1" type="ORF">BN1096_250009</name>
    <name evidence="2" type="ORF">BN1097_240009</name>
    <name evidence="4" type="ORF">KRM00_003514</name>
    <name evidence="5" type="ORF">KRQ00_003686</name>
    <name evidence="7" type="ORF">SAMEA1402399_03998</name>
    <name evidence="6" type="ORF">SAMEA3375112_04201</name>
</gene>
<dbReference type="PATRIC" id="fig|1496.1371.peg.3131"/>
<protein>
    <submittedName>
        <fullName evidence="4">Spore coat associated protein CotJA</fullName>
    </submittedName>
    <submittedName>
        <fullName evidence="6">Spore coat associated protein JA (CotJA)</fullName>
    </submittedName>
</protein>
<dbReference type="EMBL" id="FUPS01000028">
    <property type="protein sequence ID" value="SJT29701.1"/>
    <property type="molecule type" value="Genomic_DNA"/>
</dbReference>
<reference evidence="6 8" key="2">
    <citation type="submission" date="2017-02" db="EMBL/GenBank/DDBJ databases">
        <authorList>
            <consortium name="Pathogen Informatics"/>
        </authorList>
    </citation>
    <scope>NUCLEOTIDE SEQUENCE [LARGE SCALE GENOMIC DNA]</scope>
    <source>
        <strain evidence="7">Clo34</strain>
        <strain evidence="9">clo34</strain>
        <strain evidence="6 8">VRECD0157</strain>
    </source>
</reference>
<evidence type="ECO:0000313" key="3">
    <source>
        <dbReference type="EMBL" id="CDT81115.1"/>
    </source>
</evidence>
<dbReference type="RefSeq" id="WP_003429541.1">
    <property type="nucleotide sequence ID" value="NZ_AP025558.1"/>
</dbReference>
<dbReference type="Proteomes" id="UP000879542">
    <property type="component" value="Unassembled WGS sequence"/>
</dbReference>
<evidence type="ECO:0000313" key="8">
    <source>
        <dbReference type="Proteomes" id="UP000189137"/>
    </source>
</evidence>
<dbReference type="EMBL" id="LK932475">
    <property type="protein sequence ID" value="CDS83882.1"/>
    <property type="molecule type" value="Genomic_DNA"/>
</dbReference>
<proteinExistence type="predicted"/>
<sequence>MGYLKEDKQDYCCEFARPYINRQIYDDTYNPKTALKRGTLFPELDLIESNNYNDWLYANPKNRVRAKKGGNMY</sequence>
<evidence type="ECO:0000313" key="4">
    <source>
        <dbReference type="EMBL" id="HBH1543976.1"/>
    </source>
</evidence>
<evidence type="ECO:0000313" key="1">
    <source>
        <dbReference type="EMBL" id="CDS83882.1"/>
    </source>
</evidence>
<dbReference type="EMBL" id="CAADAN010000025">
    <property type="protein sequence ID" value="VFD36503.1"/>
    <property type="molecule type" value="Genomic_DNA"/>
</dbReference>
<dbReference type="AlphaFoldDB" id="A0A031WBW8"/>
<dbReference type="EMBL" id="DAEQIJ010000029">
    <property type="protein sequence ID" value="HBH2621872.1"/>
    <property type="molecule type" value="Genomic_DNA"/>
</dbReference>
<evidence type="ECO:0000313" key="5">
    <source>
        <dbReference type="EMBL" id="HBH2621872.1"/>
    </source>
</evidence>
<dbReference type="Pfam" id="PF11007">
    <property type="entry name" value="CotJA"/>
    <property type="match status" value="1"/>
</dbReference>
<evidence type="ECO:0000313" key="6">
    <source>
        <dbReference type="EMBL" id="SJT29701.1"/>
    </source>
</evidence>
<dbReference type="EMBL" id="LK933525">
    <property type="protein sequence ID" value="CDT81115.1"/>
    <property type="molecule type" value="Genomic_DNA"/>
</dbReference>
<reference evidence="4" key="4">
    <citation type="submission" date="2021-06" db="EMBL/GenBank/DDBJ databases">
        <authorList>
            <consortium name="NCBI Pathogen Detection Project"/>
        </authorList>
    </citation>
    <scope>NUCLEOTIDE SEQUENCE</scope>
    <source>
        <strain evidence="5">Clostridioides</strain>
        <strain evidence="4">HN1000</strain>
    </source>
</reference>
<dbReference type="KEGG" id="pdf:CD630DERM_05960"/>
<reference evidence="3" key="1">
    <citation type="submission" date="2014-07" db="EMBL/GenBank/DDBJ databases">
        <authorList>
            <person name="Monot Marc"/>
        </authorList>
    </citation>
    <scope>NUCLEOTIDE SEQUENCE</scope>
    <source>
        <strain evidence="3">7032989</strain>
        <strain evidence="2">7032994</strain>
    </source>
</reference>
<dbReference type="EMBL" id="LK932359">
    <property type="protein sequence ID" value="CDS83990.1"/>
    <property type="molecule type" value="Genomic_DNA"/>
</dbReference>
<reference evidence="4" key="3">
    <citation type="journal article" date="2018" name="Genome Biol.">
        <title>SKESA: strategic k-mer extension for scrupulous assemblies.</title>
        <authorList>
            <person name="Souvorov A."/>
            <person name="Agarwala R."/>
            <person name="Lipman D.J."/>
        </authorList>
    </citation>
    <scope>NUCLEOTIDE SEQUENCE</scope>
    <source>
        <strain evidence="5">Clostridioides</strain>
        <strain evidence="4">HN1000</strain>
    </source>
</reference>
<dbReference type="Proteomes" id="UP000878956">
    <property type="component" value="Unassembled WGS sequence"/>
</dbReference>
<name>A0A031WBW8_CLODI</name>
<evidence type="ECO:0000313" key="7">
    <source>
        <dbReference type="EMBL" id="VFD36503.1"/>
    </source>
</evidence>
<evidence type="ECO:0000313" key="2">
    <source>
        <dbReference type="EMBL" id="CDS83990.1"/>
    </source>
</evidence>
<evidence type="ECO:0000313" key="9">
    <source>
        <dbReference type="Proteomes" id="UP000411588"/>
    </source>
</evidence>
<dbReference type="InterPro" id="IPR020256">
    <property type="entry name" value="Spore_coat_CotJA"/>
</dbReference>
<dbReference type="EMBL" id="DAEPXK010000055">
    <property type="protein sequence ID" value="HBH1543976.1"/>
    <property type="molecule type" value="Genomic_DNA"/>
</dbReference>
<dbReference type="Proteomes" id="UP000411588">
    <property type="component" value="Unassembled WGS sequence"/>
</dbReference>
<organism evidence="3">
    <name type="scientific">Clostridioides difficile</name>
    <name type="common">Peptoclostridium difficile</name>
    <dbReference type="NCBI Taxonomy" id="1496"/>
    <lineage>
        <taxon>Bacteria</taxon>
        <taxon>Bacillati</taxon>
        <taxon>Bacillota</taxon>
        <taxon>Clostridia</taxon>
        <taxon>Peptostreptococcales</taxon>
        <taxon>Peptostreptococcaceae</taxon>
        <taxon>Clostridioides</taxon>
    </lineage>
</organism>
<dbReference type="GeneID" id="66353094"/>